<feature type="transmembrane region" description="Helical" evidence="8">
    <location>
        <begin position="441"/>
        <end position="459"/>
    </location>
</feature>
<feature type="transmembrane region" description="Helical" evidence="8">
    <location>
        <begin position="130"/>
        <end position="149"/>
    </location>
</feature>
<dbReference type="OrthoDB" id="16350at2759"/>
<feature type="region of interest" description="Disordered" evidence="7">
    <location>
        <begin position="564"/>
        <end position="617"/>
    </location>
</feature>
<evidence type="ECO:0000256" key="5">
    <source>
        <dbReference type="ARBA" id="ARBA00023136"/>
    </source>
</evidence>
<feature type="transmembrane region" description="Helical" evidence="8">
    <location>
        <begin position="501"/>
        <end position="520"/>
    </location>
</feature>
<dbReference type="GO" id="GO:0016020">
    <property type="term" value="C:membrane"/>
    <property type="evidence" value="ECO:0007669"/>
    <property type="project" value="UniProtKB-SubCell"/>
</dbReference>
<feature type="transmembrane region" description="Helical" evidence="8">
    <location>
        <begin position="209"/>
        <end position="232"/>
    </location>
</feature>
<evidence type="ECO:0000256" key="1">
    <source>
        <dbReference type="ARBA" id="ARBA00004141"/>
    </source>
</evidence>
<feature type="transmembrane region" description="Helical" evidence="8">
    <location>
        <begin position="238"/>
        <end position="255"/>
    </location>
</feature>
<sequence>MKSDNEDYTETQSIFVIDDSTLINEDKSNGDIRVGGGGETTDNGADTYKFYHIKSLSLDNDDGDEISTTTGDHMTSKVDRFPPSIKYLIGNEISESHNQATSALHTFSFVTYFFPILMGAYLADGVIGKYKTILCFCIVYCFGCITLWMSSSSRIVGDNPETRSSWALGIGLLLVATGTGGIKPVALTFCGDQLDAKRQAPLVEKLYTLFYWSINVGSFGGTILSPICRAYLGYEIAFAIPCLFMFMATIFLLLGRKQYKRRPITGSILLTSFGIILRGIWERCKSLVGKASQAQSHYNGHWLDRSKSTFDNNSVESVKACLNVLVCFIPIPFYRAMGELFPSRWTLQALSMNRKIGIFTVQPDQLQVLNPLILLAIIPLSEVLVYRPLRNKGIPFHPLKKMSIGMFTSIIGFLVCVGLQIHIDNSPKESVSVFLQIPQYFIMAIAELLVTVPGLEFAYSHAPASHKSLIMSGWLIAISLGNLFVVLVVDGFQIAVQWHEYLFFAGCTLIFSFVFVFIAYRFKPSSASIINYQADHDEFELDQDDELFDNSNNGVQMKERITSIATEEPQDGDDHLRSSNDGGSILTDSSSSILGNVGGNSKNNQSRYTLLNHHHQK</sequence>
<dbReference type="KEGG" id="dfa:DFA_05904"/>
<reference evidence="10" key="1">
    <citation type="journal article" date="2011" name="Genome Res.">
        <title>Phylogeny-wide analysis of social amoeba genomes highlights ancient origins for complex intercellular communication.</title>
        <authorList>
            <person name="Heidel A.J."/>
            <person name="Lawal H.M."/>
            <person name="Felder M."/>
            <person name="Schilde C."/>
            <person name="Helps N.R."/>
            <person name="Tunggal B."/>
            <person name="Rivero F."/>
            <person name="John U."/>
            <person name="Schleicher M."/>
            <person name="Eichinger L."/>
            <person name="Platzer M."/>
            <person name="Noegel A.A."/>
            <person name="Schaap P."/>
            <person name="Gloeckner G."/>
        </authorList>
    </citation>
    <scope>NUCLEOTIDE SEQUENCE [LARGE SCALE GENOMIC DNA]</scope>
    <source>
        <strain evidence="10">SH3</strain>
    </source>
</reference>
<dbReference type="Gene3D" id="1.20.1250.20">
    <property type="entry name" value="MFS general substrate transporter like domains"/>
    <property type="match status" value="1"/>
</dbReference>
<dbReference type="Pfam" id="PF00854">
    <property type="entry name" value="PTR2"/>
    <property type="match status" value="1"/>
</dbReference>
<dbReference type="GO" id="GO:0022857">
    <property type="term" value="F:transmembrane transporter activity"/>
    <property type="evidence" value="ECO:0007669"/>
    <property type="project" value="InterPro"/>
</dbReference>
<comment type="similarity">
    <text evidence="2 6">Belongs to the major facilitator superfamily. Proton-dependent oligopeptide transporter (POT/PTR) (TC 2.A.17) family.</text>
</comment>
<proteinExistence type="inferred from homology"/>
<dbReference type="InterPro" id="IPR036259">
    <property type="entry name" value="MFS_trans_sf"/>
</dbReference>
<keyword evidence="3 6" id="KW-0812">Transmembrane</keyword>
<keyword evidence="5 8" id="KW-0472">Membrane</keyword>
<evidence type="ECO:0000256" key="3">
    <source>
        <dbReference type="ARBA" id="ARBA00022692"/>
    </source>
</evidence>
<feature type="transmembrane region" description="Helical" evidence="8">
    <location>
        <begin position="471"/>
        <end position="489"/>
    </location>
</feature>
<dbReference type="InterPro" id="IPR000109">
    <property type="entry name" value="POT_fam"/>
</dbReference>
<evidence type="ECO:0000256" key="4">
    <source>
        <dbReference type="ARBA" id="ARBA00022989"/>
    </source>
</evidence>
<name>F4PJJ5_CACFS</name>
<dbReference type="AlphaFoldDB" id="F4PJJ5"/>
<dbReference type="RefSeq" id="XP_004361620.1">
    <property type="nucleotide sequence ID" value="XM_004361563.1"/>
</dbReference>
<dbReference type="GO" id="GO:0006857">
    <property type="term" value="P:oligopeptide transport"/>
    <property type="evidence" value="ECO:0007669"/>
    <property type="project" value="InterPro"/>
</dbReference>
<keyword evidence="10" id="KW-1185">Reference proteome</keyword>
<evidence type="ECO:0000256" key="7">
    <source>
        <dbReference type="SAM" id="MobiDB-lite"/>
    </source>
</evidence>
<keyword evidence="4 8" id="KW-1133">Transmembrane helix</keyword>
<evidence type="ECO:0000313" key="10">
    <source>
        <dbReference type="Proteomes" id="UP000007797"/>
    </source>
</evidence>
<gene>
    <name evidence="9" type="ORF">DFA_05904</name>
</gene>
<dbReference type="InterPro" id="IPR018456">
    <property type="entry name" value="PTR2_symporter_CS"/>
</dbReference>
<dbReference type="PANTHER" id="PTHR11654">
    <property type="entry name" value="OLIGOPEPTIDE TRANSPORTER-RELATED"/>
    <property type="match status" value="1"/>
</dbReference>
<feature type="transmembrane region" description="Helical" evidence="8">
    <location>
        <begin position="169"/>
        <end position="189"/>
    </location>
</feature>
<evidence type="ECO:0000256" key="2">
    <source>
        <dbReference type="ARBA" id="ARBA00005982"/>
    </source>
</evidence>
<feature type="transmembrane region" description="Helical" evidence="8">
    <location>
        <begin position="368"/>
        <end position="389"/>
    </location>
</feature>
<feature type="compositionally biased region" description="Polar residues" evidence="7">
    <location>
        <begin position="579"/>
        <end position="609"/>
    </location>
</feature>
<feature type="transmembrane region" description="Helical" evidence="8">
    <location>
        <begin position="103"/>
        <end position="123"/>
    </location>
</feature>
<accession>F4PJJ5</accession>
<dbReference type="Proteomes" id="UP000007797">
    <property type="component" value="Unassembled WGS sequence"/>
</dbReference>
<organism evidence="9 10">
    <name type="scientific">Cavenderia fasciculata</name>
    <name type="common">Slime mold</name>
    <name type="synonym">Dictyostelium fasciculatum</name>
    <dbReference type="NCBI Taxonomy" id="261658"/>
    <lineage>
        <taxon>Eukaryota</taxon>
        <taxon>Amoebozoa</taxon>
        <taxon>Evosea</taxon>
        <taxon>Eumycetozoa</taxon>
        <taxon>Dictyostelia</taxon>
        <taxon>Acytosteliales</taxon>
        <taxon>Cavenderiaceae</taxon>
        <taxon>Cavenderia</taxon>
    </lineage>
</organism>
<dbReference type="SUPFAM" id="SSF103473">
    <property type="entry name" value="MFS general substrate transporter"/>
    <property type="match status" value="1"/>
</dbReference>
<protein>
    <submittedName>
        <fullName evidence="9">Uncharacterized protein</fullName>
    </submittedName>
</protein>
<dbReference type="OMA" id="YVLYAQM"/>
<keyword evidence="6" id="KW-0813">Transport</keyword>
<dbReference type="GeneID" id="14876271"/>
<evidence type="ECO:0000313" key="9">
    <source>
        <dbReference type="EMBL" id="EGG23769.1"/>
    </source>
</evidence>
<comment type="subcellular location">
    <subcellularLocation>
        <location evidence="1 6">Membrane</location>
        <topology evidence="1 6">Multi-pass membrane protein</topology>
    </subcellularLocation>
</comment>
<dbReference type="EMBL" id="GL883007">
    <property type="protein sequence ID" value="EGG23769.1"/>
    <property type="molecule type" value="Genomic_DNA"/>
</dbReference>
<evidence type="ECO:0000256" key="8">
    <source>
        <dbReference type="SAM" id="Phobius"/>
    </source>
</evidence>
<dbReference type="STRING" id="1054147.F4PJJ5"/>
<evidence type="ECO:0000256" key="6">
    <source>
        <dbReference type="RuleBase" id="RU003755"/>
    </source>
</evidence>
<dbReference type="PROSITE" id="PS01023">
    <property type="entry name" value="PTR2_2"/>
    <property type="match status" value="1"/>
</dbReference>
<feature type="transmembrane region" description="Helical" evidence="8">
    <location>
        <begin position="401"/>
        <end position="421"/>
    </location>
</feature>